<organism evidence="4 5">
    <name type="scientific">Streptomyces sodiiphilus</name>
    <dbReference type="NCBI Taxonomy" id="226217"/>
    <lineage>
        <taxon>Bacteria</taxon>
        <taxon>Bacillati</taxon>
        <taxon>Actinomycetota</taxon>
        <taxon>Actinomycetes</taxon>
        <taxon>Kitasatosporales</taxon>
        <taxon>Streptomycetaceae</taxon>
        <taxon>Streptomyces</taxon>
    </lineage>
</organism>
<feature type="region of interest" description="Disordered" evidence="1">
    <location>
        <begin position="507"/>
        <end position="542"/>
    </location>
</feature>
<evidence type="ECO:0000256" key="2">
    <source>
        <dbReference type="SAM" id="Phobius"/>
    </source>
</evidence>
<protein>
    <submittedName>
        <fullName evidence="4">Tripartite tricarboxylate transporter permease</fullName>
    </submittedName>
</protein>
<dbReference type="PANTHER" id="PTHR35342">
    <property type="entry name" value="TRICARBOXYLIC TRANSPORT PROTEIN"/>
    <property type="match status" value="1"/>
</dbReference>
<feature type="compositionally biased region" description="Low complexity" evidence="1">
    <location>
        <begin position="513"/>
        <end position="539"/>
    </location>
</feature>
<reference evidence="4 5" key="1">
    <citation type="journal article" date="2019" name="Int. J. Syst. Evol. Microbiol.">
        <title>The Global Catalogue of Microorganisms (GCM) 10K type strain sequencing project: providing services to taxonomists for standard genome sequencing and annotation.</title>
        <authorList>
            <consortium name="The Broad Institute Genomics Platform"/>
            <consortium name="The Broad Institute Genome Sequencing Center for Infectious Disease"/>
            <person name="Wu L."/>
            <person name="Ma J."/>
        </authorList>
    </citation>
    <scope>NUCLEOTIDE SEQUENCE [LARGE SCALE GENOMIC DNA]</scope>
    <source>
        <strain evidence="4 5">JCM 13581</strain>
    </source>
</reference>
<proteinExistence type="predicted"/>
<feature type="transmembrane region" description="Helical" evidence="2">
    <location>
        <begin position="168"/>
        <end position="185"/>
    </location>
</feature>
<feature type="transmembrane region" description="Helical" evidence="2">
    <location>
        <begin position="265"/>
        <end position="287"/>
    </location>
</feature>
<keyword evidence="2" id="KW-1133">Transmembrane helix</keyword>
<evidence type="ECO:0000313" key="4">
    <source>
        <dbReference type="EMBL" id="GAA1909920.1"/>
    </source>
</evidence>
<feature type="transmembrane region" description="Helical" evidence="2">
    <location>
        <begin position="336"/>
        <end position="355"/>
    </location>
</feature>
<feature type="transmembrane region" description="Helical" evidence="2">
    <location>
        <begin position="362"/>
        <end position="387"/>
    </location>
</feature>
<dbReference type="PANTHER" id="PTHR35342:SF5">
    <property type="entry name" value="TRICARBOXYLIC TRANSPORT PROTEIN"/>
    <property type="match status" value="1"/>
</dbReference>
<keyword evidence="2" id="KW-0472">Membrane</keyword>
<feature type="transmembrane region" description="Helical" evidence="2">
    <location>
        <begin position="107"/>
        <end position="130"/>
    </location>
</feature>
<feature type="transmembrane region" description="Helical" evidence="2">
    <location>
        <begin position="636"/>
        <end position="659"/>
    </location>
</feature>
<gene>
    <name evidence="4" type="ORF">GCM10009716_19740</name>
</gene>
<keyword evidence="2" id="KW-0812">Transmembrane</keyword>
<sequence length="718" mass="74368">MLSALMEAFSLILTPVGILTLIAGTIVGLTFGMLPGLGASQAMILLLPFTYGADPHYAILLFVAVMSSASFGGSLPAILINTPGTPANVCTTFDGYPMARRGEAARAIVISGMACLVGSTVGAAALFTMIPVISRIITAFGAKETFWLVVFGIAMISLSAKGNTLKGLVAGGFGLLIAFIGRNYVFPGERYTGGLSFLYDGVPMAALLVGMFAVVPMIFLGAKRTVVEGVGTGPATTALTGFRQQSRQGLLDVWRYRWGALRGSVLGVLLGIIPAVGGATASFVNYLTSKQLSRNGDEFGKGSPEGLIASEAANDAKDGGALMPTLAFGIPGDPNTAVLLGALLMHGVALGRPLFSHELSMVVIIVLGLLLGQLLVSVLGMLTGPFIARITTVPSFTLVPVVVMCALVGSYLYRHNVWDTVIVVIAAMIGYAFTQFNYPVISLVLGFLLGAEAERALIQTLIMSQGSYTGLFQGGIVWTIIVIMLLSFAGSYLLNKRRSRNRAAVPAMAGTNGPDAGHGPAGGAADTPGPGHPAGAPADDAGEARRERVLGTAFALVMLACSLAFLIGAIGYEGNMGLFPTGVATVVTALLVLVVAAELSPRLNAVLAKMDGGADVFKDKGGSELSAQSMRSHGRILGWVAGFTTAMLIFGFLALPVMISAFVWRSDRQRLRTALVLGGIAAALLIGLGAASPTMFWPGVLPPYFPGFLGGGRVPALF</sequence>
<evidence type="ECO:0000256" key="1">
    <source>
        <dbReference type="SAM" id="MobiDB-lite"/>
    </source>
</evidence>
<dbReference type="Proteomes" id="UP001501303">
    <property type="component" value="Unassembled WGS sequence"/>
</dbReference>
<name>A0ABN2P1Q8_9ACTN</name>
<accession>A0ABN2P1Q8</accession>
<feature type="transmembrane region" description="Helical" evidence="2">
    <location>
        <begin position="393"/>
        <end position="413"/>
    </location>
</feature>
<evidence type="ECO:0000313" key="5">
    <source>
        <dbReference type="Proteomes" id="UP001501303"/>
    </source>
</evidence>
<evidence type="ECO:0000259" key="3">
    <source>
        <dbReference type="Pfam" id="PF01970"/>
    </source>
</evidence>
<feature type="transmembrane region" description="Helical" evidence="2">
    <location>
        <begin position="197"/>
        <end position="220"/>
    </location>
</feature>
<feature type="transmembrane region" description="Helical" evidence="2">
    <location>
        <begin position="12"/>
        <end position="37"/>
    </location>
</feature>
<feature type="transmembrane region" description="Helical" evidence="2">
    <location>
        <begin position="471"/>
        <end position="494"/>
    </location>
</feature>
<keyword evidence="5" id="KW-1185">Reference proteome</keyword>
<feature type="domain" description="DUF112" evidence="3">
    <location>
        <begin position="18"/>
        <end position="445"/>
    </location>
</feature>
<dbReference type="InterPro" id="IPR002823">
    <property type="entry name" value="DUF112_TM"/>
</dbReference>
<dbReference type="EMBL" id="BAAAMJ010000016">
    <property type="protein sequence ID" value="GAA1909920.1"/>
    <property type="molecule type" value="Genomic_DNA"/>
</dbReference>
<dbReference type="Pfam" id="PF01970">
    <property type="entry name" value="TctA"/>
    <property type="match status" value="1"/>
</dbReference>
<feature type="transmembrane region" description="Helical" evidence="2">
    <location>
        <begin position="549"/>
        <end position="572"/>
    </location>
</feature>
<feature type="transmembrane region" description="Helical" evidence="2">
    <location>
        <begin position="420"/>
        <end position="451"/>
    </location>
</feature>
<feature type="transmembrane region" description="Helical" evidence="2">
    <location>
        <begin position="136"/>
        <end position="156"/>
    </location>
</feature>
<comment type="caution">
    <text evidence="4">The sequence shown here is derived from an EMBL/GenBank/DDBJ whole genome shotgun (WGS) entry which is preliminary data.</text>
</comment>
<feature type="transmembrane region" description="Helical" evidence="2">
    <location>
        <begin position="57"/>
        <end position="79"/>
    </location>
</feature>
<dbReference type="RefSeq" id="WP_344260530.1">
    <property type="nucleotide sequence ID" value="NZ_BAAAMJ010000016.1"/>
</dbReference>
<feature type="transmembrane region" description="Helical" evidence="2">
    <location>
        <begin position="671"/>
        <end position="691"/>
    </location>
</feature>